<reference evidence="12 13" key="1">
    <citation type="submission" date="2021-06" db="EMBL/GenBank/DDBJ databases">
        <title>Enterococcus alishanensis sp. nov., a novel lactic acid bacterium isolated from fresh coffee beans.</title>
        <authorList>
            <person name="Chen Y.-S."/>
        </authorList>
    </citation>
    <scope>NUCLEOTIDE SEQUENCE [LARGE SCALE GENOMIC DNA]</scope>
    <source>
        <strain evidence="12 13">ALS3</strain>
    </source>
</reference>
<dbReference type="PROSITE" id="PS00901">
    <property type="entry name" value="CYS_SYNTHASE"/>
    <property type="match status" value="1"/>
</dbReference>
<dbReference type="GO" id="GO:0004124">
    <property type="term" value="F:cysteine synthase activity"/>
    <property type="evidence" value="ECO:0007669"/>
    <property type="project" value="UniProtKB-EC"/>
</dbReference>
<comment type="cofactor">
    <cofactor evidence="1">
        <name>pyridoxal 5'-phosphate</name>
        <dbReference type="ChEBI" id="CHEBI:597326"/>
    </cofactor>
</comment>
<dbReference type="NCBIfam" id="TIGR01136">
    <property type="entry name" value="cysKM"/>
    <property type="match status" value="1"/>
</dbReference>
<evidence type="ECO:0000256" key="5">
    <source>
        <dbReference type="ARBA" id="ARBA00022605"/>
    </source>
</evidence>
<evidence type="ECO:0000256" key="6">
    <source>
        <dbReference type="ARBA" id="ARBA00022679"/>
    </source>
</evidence>
<dbReference type="EMBL" id="JAHUZB010000001">
    <property type="protein sequence ID" value="MBV7389402.1"/>
    <property type="molecule type" value="Genomic_DNA"/>
</dbReference>
<dbReference type="InterPro" id="IPR001926">
    <property type="entry name" value="TrpB-like_PALP"/>
</dbReference>
<comment type="caution">
    <text evidence="12">The sequence shown here is derived from an EMBL/GenBank/DDBJ whole genome shotgun (WGS) entry which is preliminary data.</text>
</comment>
<dbReference type="RefSeq" id="WP_218324466.1">
    <property type="nucleotide sequence ID" value="NZ_JAHUZB010000001.1"/>
</dbReference>
<evidence type="ECO:0000313" key="13">
    <source>
        <dbReference type="Proteomes" id="UP000774130"/>
    </source>
</evidence>
<comment type="similarity">
    <text evidence="3">Belongs to the cysteine synthase/cystathionine beta-synthase family.</text>
</comment>
<evidence type="ECO:0000256" key="7">
    <source>
        <dbReference type="ARBA" id="ARBA00022898"/>
    </source>
</evidence>
<dbReference type="EC" id="2.5.1.47" evidence="4"/>
<dbReference type="NCBIfam" id="TIGR01139">
    <property type="entry name" value="cysK"/>
    <property type="match status" value="1"/>
</dbReference>
<feature type="domain" description="Tryptophan synthase beta chain-like PALP" evidence="11">
    <location>
        <begin position="9"/>
        <end position="294"/>
    </location>
</feature>
<dbReference type="InterPro" id="IPR050214">
    <property type="entry name" value="Cys_Synth/Cystath_Beta-Synth"/>
</dbReference>
<protein>
    <recommendedName>
        <fullName evidence="4">cysteine synthase</fullName>
        <ecNumber evidence="4">2.5.1.47</ecNumber>
    </recommendedName>
    <alternativeName>
        <fullName evidence="9">O-acetylserine (thiol)-lyase</fullName>
    </alternativeName>
</protein>
<dbReference type="Pfam" id="PF00291">
    <property type="entry name" value="PALP"/>
    <property type="match status" value="1"/>
</dbReference>
<keyword evidence="8" id="KW-0198">Cysteine biosynthesis</keyword>
<keyword evidence="6 12" id="KW-0808">Transferase</keyword>
<dbReference type="InterPro" id="IPR005856">
    <property type="entry name" value="Cys_synth"/>
</dbReference>
<dbReference type="CDD" id="cd01561">
    <property type="entry name" value="CBS_like"/>
    <property type="match status" value="1"/>
</dbReference>
<comment type="pathway">
    <text evidence="2">Amino-acid biosynthesis; L-cysteine biosynthesis; L-cysteine from L-serine: step 2/2.</text>
</comment>
<evidence type="ECO:0000256" key="9">
    <source>
        <dbReference type="ARBA" id="ARBA00030296"/>
    </source>
</evidence>
<dbReference type="InterPro" id="IPR001216">
    <property type="entry name" value="P-phosphate_BS"/>
</dbReference>
<evidence type="ECO:0000256" key="1">
    <source>
        <dbReference type="ARBA" id="ARBA00001933"/>
    </source>
</evidence>
<evidence type="ECO:0000256" key="4">
    <source>
        <dbReference type="ARBA" id="ARBA00012681"/>
    </source>
</evidence>
<dbReference type="InterPro" id="IPR005859">
    <property type="entry name" value="CysK"/>
</dbReference>
<organism evidence="12 13">
    <name type="scientific">Enterococcus alishanensis</name>
    <dbReference type="NCBI Taxonomy" id="1303817"/>
    <lineage>
        <taxon>Bacteria</taxon>
        <taxon>Bacillati</taxon>
        <taxon>Bacillota</taxon>
        <taxon>Bacilli</taxon>
        <taxon>Lactobacillales</taxon>
        <taxon>Enterococcaceae</taxon>
        <taxon>Enterococcus</taxon>
    </lineage>
</organism>
<evidence type="ECO:0000256" key="8">
    <source>
        <dbReference type="ARBA" id="ARBA00023192"/>
    </source>
</evidence>
<proteinExistence type="inferred from homology"/>
<comment type="catalytic activity">
    <reaction evidence="10">
        <text>O-acetyl-L-serine + hydrogen sulfide = L-cysteine + acetate</text>
        <dbReference type="Rhea" id="RHEA:14829"/>
        <dbReference type="ChEBI" id="CHEBI:29919"/>
        <dbReference type="ChEBI" id="CHEBI:30089"/>
        <dbReference type="ChEBI" id="CHEBI:35235"/>
        <dbReference type="ChEBI" id="CHEBI:58340"/>
        <dbReference type="EC" id="2.5.1.47"/>
    </reaction>
</comment>
<evidence type="ECO:0000256" key="3">
    <source>
        <dbReference type="ARBA" id="ARBA00007103"/>
    </source>
</evidence>
<evidence type="ECO:0000256" key="2">
    <source>
        <dbReference type="ARBA" id="ARBA00004962"/>
    </source>
</evidence>
<keyword evidence="5" id="KW-0028">Amino-acid biosynthesis</keyword>
<sequence length="308" mass="32231">MVKVVDNILDLTGETPIVKLNRVVPEGAADVYAKVEFFNPGGSVKDRIAKAMVEQAEKDGKLQPGGTIIEPTSGNTGVGLAFVGAAKGYKVVIVLPDTFSVERRRLIQAYGAELILTPGAEGMKGAIAKAEELAEKNGWFLPMQFDNLANPEIHRQATGKEILEAFGNDGLDAFVAGVGTGGTITGVGEVLKAANPNIEIYAVEATESPVLSGGQHSPHKIQGISAGFIPSVLDTEIYQGIVQIDSDQAIQMGRDIATKEGILGGISSGAAVAAAVEVAKKLGKGKKVLTVIPDNGERYLSTALYDFD</sequence>
<gene>
    <name evidence="12" type="primary">cysK</name>
    <name evidence="12" type="ORF">KUA55_01825</name>
</gene>
<dbReference type="PANTHER" id="PTHR10314">
    <property type="entry name" value="CYSTATHIONINE BETA-SYNTHASE"/>
    <property type="match status" value="1"/>
</dbReference>
<name>A0ABS6T921_9ENTE</name>
<keyword evidence="7" id="KW-0663">Pyridoxal phosphate</keyword>
<evidence type="ECO:0000259" key="11">
    <source>
        <dbReference type="Pfam" id="PF00291"/>
    </source>
</evidence>
<evidence type="ECO:0000256" key="10">
    <source>
        <dbReference type="ARBA" id="ARBA00047931"/>
    </source>
</evidence>
<keyword evidence="13" id="KW-1185">Reference proteome</keyword>
<accession>A0ABS6T921</accession>
<dbReference type="Proteomes" id="UP000774130">
    <property type="component" value="Unassembled WGS sequence"/>
</dbReference>
<evidence type="ECO:0000313" key="12">
    <source>
        <dbReference type="EMBL" id="MBV7389402.1"/>
    </source>
</evidence>